<keyword evidence="4" id="KW-1185">Reference proteome</keyword>
<dbReference type="Pfam" id="PF02720">
    <property type="entry name" value="DUF222"/>
    <property type="match status" value="1"/>
</dbReference>
<evidence type="ECO:0000259" key="2">
    <source>
        <dbReference type="Pfam" id="PF02720"/>
    </source>
</evidence>
<sequence length="325" mass="34620">MWEWSEALDADRMPRAAAEGIGVGIQSAATAQAQCDARLLELIGEFDAGAGWGWFEGITSCAHWLAWACSMSAGTAREHLRVARALRSMPVVAARFADGVFTYSKVRELTRLAGRVDEEQLCELASLQTASQLARTVRSYRAQDGSHLAQLARRRLSWRETDDGMVRLSVTLLPEEAAMVRGAVEAASDRQLDEPDESEQSDDGSHHFADPVLALCDVARGYLDTVPRTSTDDPHLVVVHVSAELLTVPHEVAADETGRGTATTTGSGIGVEDVTEISDDVPAGTSPAPVAQPAAAAADRPGSNAADRSRRPAPPDSPVTPTSWG</sequence>
<dbReference type="InterPro" id="IPR003870">
    <property type="entry name" value="DUF222"/>
</dbReference>
<evidence type="ECO:0000256" key="1">
    <source>
        <dbReference type="SAM" id="MobiDB-lite"/>
    </source>
</evidence>
<dbReference type="KEGG" id="rain:Rai3103_08205"/>
<organism evidence="3 4">
    <name type="scientific">Raineyella fluvialis</name>
    <dbReference type="NCBI Taxonomy" id="2662261"/>
    <lineage>
        <taxon>Bacteria</taxon>
        <taxon>Bacillati</taxon>
        <taxon>Actinomycetota</taxon>
        <taxon>Actinomycetes</taxon>
        <taxon>Propionibacteriales</taxon>
        <taxon>Propionibacteriaceae</taxon>
        <taxon>Raineyella</taxon>
    </lineage>
</organism>
<dbReference type="RefSeq" id="WP_153572185.1">
    <property type="nucleotide sequence ID" value="NZ_CP045725.1"/>
</dbReference>
<name>A0A5Q2FG51_9ACTN</name>
<feature type="domain" description="DUF222" evidence="2">
    <location>
        <begin position="26"/>
        <end position="262"/>
    </location>
</feature>
<feature type="region of interest" description="Disordered" evidence="1">
    <location>
        <begin position="278"/>
        <end position="325"/>
    </location>
</feature>
<dbReference type="EMBL" id="CP045725">
    <property type="protein sequence ID" value="QGF23655.1"/>
    <property type="molecule type" value="Genomic_DNA"/>
</dbReference>
<gene>
    <name evidence="3" type="ORF">Rai3103_08205</name>
</gene>
<protein>
    <submittedName>
        <fullName evidence="3">DUF222 domain-containing protein</fullName>
    </submittedName>
</protein>
<accession>A0A5Q2FG51</accession>
<feature type="region of interest" description="Disordered" evidence="1">
    <location>
        <begin position="252"/>
        <end position="271"/>
    </location>
</feature>
<feature type="region of interest" description="Disordered" evidence="1">
    <location>
        <begin position="183"/>
        <end position="207"/>
    </location>
</feature>
<dbReference type="Proteomes" id="UP000386847">
    <property type="component" value="Chromosome"/>
</dbReference>
<feature type="compositionally biased region" description="Low complexity" evidence="1">
    <location>
        <begin position="287"/>
        <end position="306"/>
    </location>
</feature>
<dbReference type="AlphaFoldDB" id="A0A5Q2FG51"/>
<evidence type="ECO:0000313" key="3">
    <source>
        <dbReference type="EMBL" id="QGF23655.1"/>
    </source>
</evidence>
<evidence type="ECO:0000313" key="4">
    <source>
        <dbReference type="Proteomes" id="UP000386847"/>
    </source>
</evidence>
<reference evidence="3 4" key="1">
    <citation type="submission" date="2019-10" db="EMBL/GenBank/DDBJ databases">
        <title>Genomic analysis of Raineyella sp. CBA3103.</title>
        <authorList>
            <person name="Roh S.W."/>
        </authorList>
    </citation>
    <scope>NUCLEOTIDE SEQUENCE [LARGE SCALE GENOMIC DNA]</scope>
    <source>
        <strain evidence="3 4">CBA3103</strain>
    </source>
</reference>
<proteinExistence type="predicted"/>